<gene>
    <name evidence="1" type="ORF">C5O19_24295</name>
</gene>
<dbReference type="AlphaFoldDB" id="A0A2S7IFB0"/>
<reference evidence="2" key="1">
    <citation type="submission" date="2018-02" db="EMBL/GenBank/DDBJ databases">
        <title>Genome sequencing of Solimonas sp. HR-BB.</title>
        <authorList>
            <person name="Lee Y."/>
            <person name="Jeon C.O."/>
        </authorList>
    </citation>
    <scope>NUCLEOTIDE SEQUENCE [LARGE SCALE GENOMIC DNA]</scope>
    <source>
        <strain evidence="2">HR-U</strain>
    </source>
</reference>
<name>A0A2S7IFB0_9BACT</name>
<keyword evidence="2" id="KW-1185">Reference proteome</keyword>
<dbReference type="OrthoDB" id="1691135at2"/>
<dbReference type="RefSeq" id="WP_104715954.1">
    <property type="nucleotide sequence ID" value="NZ_PTRA01000008.1"/>
</dbReference>
<dbReference type="EMBL" id="PTRA01000008">
    <property type="protein sequence ID" value="PQA53794.1"/>
    <property type="molecule type" value="Genomic_DNA"/>
</dbReference>
<protein>
    <submittedName>
        <fullName evidence="1">Uncharacterized protein</fullName>
    </submittedName>
</protein>
<accession>A0A2S7IFB0</accession>
<evidence type="ECO:0000313" key="2">
    <source>
        <dbReference type="Proteomes" id="UP000239590"/>
    </source>
</evidence>
<organism evidence="1 2">
    <name type="scientific">Siphonobacter curvatus</name>
    <dbReference type="NCBI Taxonomy" id="2094562"/>
    <lineage>
        <taxon>Bacteria</taxon>
        <taxon>Pseudomonadati</taxon>
        <taxon>Bacteroidota</taxon>
        <taxon>Cytophagia</taxon>
        <taxon>Cytophagales</taxon>
        <taxon>Cytophagaceae</taxon>
        <taxon>Siphonobacter</taxon>
    </lineage>
</organism>
<evidence type="ECO:0000313" key="1">
    <source>
        <dbReference type="EMBL" id="PQA53794.1"/>
    </source>
</evidence>
<dbReference type="Proteomes" id="UP000239590">
    <property type="component" value="Unassembled WGS sequence"/>
</dbReference>
<sequence>MTIEFREWAFEVDKQTTEKAYKAIKGSAVQECGCTYCQNFLLQRETIYPLEVISFFESVGIDYHKESDVSEYGELDNGLRIYMSCFHFAGKIIRGESSAFALPMGGYQLNLTPLDERVKIGFWKSSDGKSEASLVEVELEVLLPWVLNLETK</sequence>
<comment type="caution">
    <text evidence="1">The sequence shown here is derived from an EMBL/GenBank/DDBJ whole genome shotgun (WGS) entry which is preliminary data.</text>
</comment>
<proteinExistence type="predicted"/>